<name>A0A7M3V9J3_9BACT</name>
<proteinExistence type="predicted"/>
<dbReference type="AlphaFoldDB" id="A0A7M3V9J3"/>
<evidence type="ECO:0000313" key="2">
    <source>
        <dbReference type="Proteomes" id="UP000593910"/>
    </source>
</evidence>
<reference evidence="1 2" key="1">
    <citation type="submission" date="2019-06" db="EMBL/GenBank/DDBJ databases">
        <title>Sulfurimonas gotlandica sp. nov., a chemoautotrophic and psychrotolerant epsilonproteobacterium isolated from a pelagic redoxcline, and an emended description of the genus Sulfurimonas.</title>
        <authorList>
            <person name="Wang S."/>
            <person name="Jiang L."/>
            <person name="Shao Z."/>
        </authorList>
    </citation>
    <scope>NUCLEOTIDE SEQUENCE [LARGE SCALE GENOMIC DNA]</scope>
    <source>
        <strain evidence="1 2">B2</strain>
    </source>
</reference>
<gene>
    <name evidence="1" type="ORF">FJR03_01165</name>
</gene>
<evidence type="ECO:0000313" key="1">
    <source>
        <dbReference type="EMBL" id="QOP40426.1"/>
    </source>
</evidence>
<keyword evidence="2" id="KW-1185">Reference proteome</keyword>
<organism evidence="1 2">
    <name type="scientific">Sulfurimonas marina</name>
    <dbReference type="NCBI Taxonomy" id="2590551"/>
    <lineage>
        <taxon>Bacteria</taxon>
        <taxon>Pseudomonadati</taxon>
        <taxon>Campylobacterota</taxon>
        <taxon>Epsilonproteobacteria</taxon>
        <taxon>Campylobacterales</taxon>
        <taxon>Sulfurimonadaceae</taxon>
        <taxon>Sulfurimonas</taxon>
    </lineage>
</organism>
<dbReference type="RefSeq" id="WP_193113851.1">
    <property type="nucleotide sequence ID" value="NZ_CP041165.1"/>
</dbReference>
<sequence length="222" mass="25978">MKFVFFVFLSLFFQVSLFGVEESQQAIQKYRAISSIGNSITKRGQYLEYDTFKSSLTNLHADINNLDIDKDSKNKIKENINSYSTIIAALYKKMNSNHPQINQHYQESLDGLIGFNKLIHSTGYAPLLDAWDKLTKTKHKYLKKPSKKLAKKFQTHFQEVKLVLEDLCLDEELEDPMMAYLFIYQQYFNELDASYKSVEYTNVRKLKHLSYQVKSQLTLIIN</sequence>
<dbReference type="Proteomes" id="UP000593910">
    <property type="component" value="Chromosome"/>
</dbReference>
<protein>
    <submittedName>
        <fullName evidence="1">Uncharacterized protein</fullName>
    </submittedName>
</protein>
<dbReference type="EMBL" id="CP041165">
    <property type="protein sequence ID" value="QOP40426.1"/>
    <property type="molecule type" value="Genomic_DNA"/>
</dbReference>
<accession>A0A7M3V9J3</accession>
<dbReference type="KEGG" id="smax:FJR03_01165"/>